<name>A0A0W0X518_9GAMM</name>
<dbReference type="Gene3D" id="3.40.50.150">
    <property type="entry name" value="Vaccinia Virus protein VP39"/>
    <property type="match status" value="1"/>
</dbReference>
<dbReference type="Pfam" id="PF03602">
    <property type="entry name" value="Cons_hypoth95"/>
    <property type="match status" value="1"/>
</dbReference>
<dbReference type="InterPro" id="IPR004398">
    <property type="entry name" value="RNA_MeTrfase_RsmD"/>
</dbReference>
<evidence type="ECO:0000256" key="4">
    <source>
        <dbReference type="ARBA" id="ARBA00013682"/>
    </source>
</evidence>
<protein>
    <recommendedName>
        <fullName evidence="4 8">Ribosomal RNA small subunit methyltransferase D</fullName>
        <ecNumber evidence="3 8">2.1.1.171</ecNumber>
    </recommendedName>
</protein>
<gene>
    <name evidence="9" type="primary">yhhF</name>
    <name evidence="9" type="ORF">Loak_1032</name>
</gene>
<keyword evidence="5 8" id="KW-0489">Methyltransferase</keyword>
<evidence type="ECO:0000256" key="2">
    <source>
        <dbReference type="ARBA" id="ARBA00005269"/>
    </source>
</evidence>
<evidence type="ECO:0000256" key="3">
    <source>
        <dbReference type="ARBA" id="ARBA00012141"/>
    </source>
</evidence>
<dbReference type="AlphaFoldDB" id="A0A0W0X518"/>
<organism evidence="9 10">
    <name type="scientific">Legionella oakridgensis</name>
    <dbReference type="NCBI Taxonomy" id="29423"/>
    <lineage>
        <taxon>Bacteria</taxon>
        <taxon>Pseudomonadati</taxon>
        <taxon>Pseudomonadota</taxon>
        <taxon>Gammaproteobacteria</taxon>
        <taxon>Legionellales</taxon>
        <taxon>Legionellaceae</taxon>
        <taxon>Legionella</taxon>
    </lineage>
</organism>
<evidence type="ECO:0000256" key="1">
    <source>
        <dbReference type="ARBA" id="ARBA00002649"/>
    </source>
</evidence>
<dbReference type="SUPFAM" id="SSF53335">
    <property type="entry name" value="S-adenosyl-L-methionine-dependent methyltransferases"/>
    <property type="match status" value="1"/>
</dbReference>
<evidence type="ECO:0000313" key="9">
    <source>
        <dbReference type="EMBL" id="KTD39606.1"/>
    </source>
</evidence>
<dbReference type="PIRSF" id="PIRSF004553">
    <property type="entry name" value="CHP00095"/>
    <property type="match status" value="1"/>
</dbReference>
<comment type="function">
    <text evidence="1 8">Specifically methylates the guanine in position 966 of 16S rRNA in the assembled 30S particle.</text>
</comment>
<comment type="catalytic activity">
    <reaction evidence="7 8">
        <text>guanosine(966) in 16S rRNA + S-adenosyl-L-methionine = N(2)-methylguanosine(966) in 16S rRNA + S-adenosyl-L-homocysteine + H(+)</text>
        <dbReference type="Rhea" id="RHEA:23548"/>
        <dbReference type="Rhea" id="RHEA-COMP:10211"/>
        <dbReference type="Rhea" id="RHEA-COMP:10212"/>
        <dbReference type="ChEBI" id="CHEBI:15378"/>
        <dbReference type="ChEBI" id="CHEBI:57856"/>
        <dbReference type="ChEBI" id="CHEBI:59789"/>
        <dbReference type="ChEBI" id="CHEBI:74269"/>
        <dbReference type="ChEBI" id="CHEBI:74481"/>
        <dbReference type="EC" id="2.1.1.171"/>
    </reaction>
</comment>
<dbReference type="InterPro" id="IPR029063">
    <property type="entry name" value="SAM-dependent_MTases_sf"/>
</dbReference>
<keyword evidence="8" id="KW-0949">S-adenosyl-L-methionine</keyword>
<sequence>MKQVIRIIGGRFRGKKLRFPALEGLRPTPDRVRETLFNWLMHDIRGSRCLDAFAGSGALGLEAFSRGASKVTFVEQSAKAYTNLKSLILEFDPSSLNVIKADAREYLRQTDETFDIIFFDPPFAKNYILHCLPMLEQTEILPENGLLYLEAAHEIVLDTSIWQTIRLKRAGQVVYALYRKIRTAS</sequence>
<dbReference type="EMBL" id="LNYP01000019">
    <property type="protein sequence ID" value="KTD39606.1"/>
    <property type="molecule type" value="Genomic_DNA"/>
</dbReference>
<accession>A0A0W0X518</accession>
<evidence type="ECO:0000256" key="5">
    <source>
        <dbReference type="ARBA" id="ARBA00022603"/>
    </source>
</evidence>
<dbReference type="InterPro" id="IPR002052">
    <property type="entry name" value="DNA_methylase_N6_adenine_CS"/>
</dbReference>
<comment type="caution">
    <text evidence="9">The sequence shown here is derived from an EMBL/GenBank/DDBJ whole genome shotgun (WGS) entry which is preliminary data.</text>
</comment>
<dbReference type="Proteomes" id="UP000054858">
    <property type="component" value="Unassembled WGS sequence"/>
</dbReference>
<dbReference type="GO" id="GO:0052913">
    <property type="term" value="F:16S rRNA (guanine(966)-N(2))-methyltransferase activity"/>
    <property type="evidence" value="ECO:0007669"/>
    <property type="project" value="UniProtKB-EC"/>
</dbReference>
<dbReference type="PATRIC" id="fig|29423.5.peg.1085"/>
<evidence type="ECO:0000313" key="10">
    <source>
        <dbReference type="Proteomes" id="UP000054858"/>
    </source>
</evidence>
<evidence type="ECO:0000256" key="7">
    <source>
        <dbReference type="ARBA" id="ARBA00048326"/>
    </source>
</evidence>
<reference evidence="9 10" key="1">
    <citation type="submission" date="2015-11" db="EMBL/GenBank/DDBJ databases">
        <title>Genomic analysis of 38 Legionella species identifies large and diverse effector repertoires.</title>
        <authorList>
            <person name="Burstein D."/>
            <person name="Amaro F."/>
            <person name="Zusman T."/>
            <person name="Lifshitz Z."/>
            <person name="Cohen O."/>
            <person name="Gilbert J.A."/>
            <person name="Pupko T."/>
            <person name="Shuman H.A."/>
            <person name="Segal G."/>
        </authorList>
    </citation>
    <scope>NUCLEOTIDE SEQUENCE [LARGE SCALE GENOMIC DNA]</scope>
    <source>
        <strain evidence="9 10">Oak Ridge-10</strain>
    </source>
</reference>
<dbReference type="CDD" id="cd02440">
    <property type="entry name" value="AdoMet_MTases"/>
    <property type="match status" value="1"/>
</dbReference>
<evidence type="ECO:0000256" key="8">
    <source>
        <dbReference type="PIRNR" id="PIRNR004553"/>
    </source>
</evidence>
<dbReference type="NCBIfam" id="TIGR00095">
    <property type="entry name" value="16S rRNA (guanine(966)-N(2))-methyltransferase RsmD"/>
    <property type="match status" value="1"/>
</dbReference>
<keyword evidence="8" id="KW-0698">rRNA processing</keyword>
<dbReference type="RefSeq" id="WP_025386528.1">
    <property type="nucleotide sequence ID" value="NZ_LCUA01000007.1"/>
</dbReference>
<comment type="similarity">
    <text evidence="2 8">Belongs to the methyltransferase superfamily. RsmD family.</text>
</comment>
<keyword evidence="6 8" id="KW-0808">Transferase</keyword>
<evidence type="ECO:0000256" key="6">
    <source>
        <dbReference type="ARBA" id="ARBA00022679"/>
    </source>
</evidence>
<dbReference type="GO" id="GO:0003676">
    <property type="term" value="F:nucleic acid binding"/>
    <property type="evidence" value="ECO:0007669"/>
    <property type="project" value="InterPro"/>
</dbReference>
<dbReference type="EC" id="2.1.1.171" evidence="3 8"/>
<dbReference type="PROSITE" id="PS00092">
    <property type="entry name" value="N6_MTASE"/>
    <property type="match status" value="1"/>
</dbReference>
<dbReference type="PANTHER" id="PTHR43542:SF1">
    <property type="entry name" value="METHYLTRANSFERASE"/>
    <property type="match status" value="1"/>
</dbReference>
<dbReference type="PANTHER" id="PTHR43542">
    <property type="entry name" value="METHYLTRANSFERASE"/>
    <property type="match status" value="1"/>
</dbReference>
<proteinExistence type="inferred from homology"/>